<dbReference type="InterPro" id="IPR036252">
    <property type="entry name" value="Proteasome_activ_sf"/>
</dbReference>
<dbReference type="EMBL" id="JAODUO010000059">
    <property type="protein sequence ID" value="KAK2191119.1"/>
    <property type="molecule type" value="Genomic_DNA"/>
</dbReference>
<dbReference type="SUPFAM" id="SSF47216">
    <property type="entry name" value="Proteasome activator"/>
    <property type="match status" value="1"/>
</dbReference>
<keyword evidence="5" id="KW-1185">Reference proteome</keyword>
<dbReference type="GO" id="GO:0008537">
    <property type="term" value="C:proteasome activator complex"/>
    <property type="evidence" value="ECO:0007669"/>
    <property type="project" value="InterPro"/>
</dbReference>
<feature type="non-terminal residue" evidence="4">
    <location>
        <position position="235"/>
    </location>
</feature>
<gene>
    <name evidence="4" type="ORF">NP493_59g00003</name>
</gene>
<reference evidence="4" key="1">
    <citation type="journal article" date="2023" name="Mol. Biol. Evol.">
        <title>Third-Generation Sequencing Reveals the Adaptive Role of the Epigenome in Three Deep-Sea Polychaetes.</title>
        <authorList>
            <person name="Perez M."/>
            <person name="Aroh O."/>
            <person name="Sun Y."/>
            <person name="Lan Y."/>
            <person name="Juniper S.K."/>
            <person name="Young C.R."/>
            <person name="Angers B."/>
            <person name="Qian P.Y."/>
        </authorList>
    </citation>
    <scope>NUCLEOTIDE SEQUENCE</scope>
    <source>
        <strain evidence="4">R07B-5</strain>
    </source>
</reference>
<dbReference type="InterPro" id="IPR036997">
    <property type="entry name" value="PA28_C_sf"/>
</dbReference>
<dbReference type="GO" id="GO:0005737">
    <property type="term" value="C:cytoplasm"/>
    <property type="evidence" value="ECO:0007669"/>
    <property type="project" value="TreeGrafter"/>
</dbReference>
<dbReference type="Gene3D" id="1.20.120.180">
    <property type="entry name" value="Proteasome activator pa28, C-terminal domain"/>
    <property type="match status" value="1"/>
</dbReference>
<evidence type="ECO:0000313" key="4">
    <source>
        <dbReference type="EMBL" id="KAK2191119.1"/>
    </source>
</evidence>
<accession>A0AAD9PAF5</accession>
<dbReference type="InterPro" id="IPR003186">
    <property type="entry name" value="PA28_C"/>
</dbReference>
<comment type="similarity">
    <text evidence="1">Belongs to the PA28 family.</text>
</comment>
<sequence>FALLSNSWKSIKPFARHRIVFLLSQSEKFSSDRLPDIKGDINISVPEQLVANEMLLEPSLKKRKHDPNSVTDVPLPVSASRAMLMQQATVPCNKHLVELIDTVKPCIRELIDHANLIKMWIAYLIPRIEDGNNFGVSVQEDTLSEARQVESEAATYLDQISRYFITRGKVISKIAKYPHVEDYRRTVIELDEKEFISMRLVLCELRNQYSSLHDLIIKNLDKIKKPRNANTDNMY</sequence>
<dbReference type="GO" id="GO:0061133">
    <property type="term" value="F:endopeptidase activator activity"/>
    <property type="evidence" value="ECO:0007669"/>
    <property type="project" value="TreeGrafter"/>
</dbReference>
<dbReference type="GO" id="GO:0061136">
    <property type="term" value="P:regulation of proteasomal protein catabolic process"/>
    <property type="evidence" value="ECO:0007669"/>
    <property type="project" value="TreeGrafter"/>
</dbReference>
<evidence type="ECO:0000259" key="3">
    <source>
        <dbReference type="Pfam" id="PF02252"/>
    </source>
</evidence>
<dbReference type="AlphaFoldDB" id="A0AAD9PAF5"/>
<protein>
    <recommendedName>
        <fullName evidence="3">Proteasome activator PA28 C-terminal domain-containing protein</fullName>
    </recommendedName>
</protein>
<organism evidence="4 5">
    <name type="scientific">Ridgeia piscesae</name>
    <name type="common">Tubeworm</name>
    <dbReference type="NCBI Taxonomy" id="27915"/>
    <lineage>
        <taxon>Eukaryota</taxon>
        <taxon>Metazoa</taxon>
        <taxon>Spiralia</taxon>
        <taxon>Lophotrochozoa</taxon>
        <taxon>Annelida</taxon>
        <taxon>Polychaeta</taxon>
        <taxon>Sedentaria</taxon>
        <taxon>Canalipalpata</taxon>
        <taxon>Sabellida</taxon>
        <taxon>Siboglinidae</taxon>
        <taxon>Ridgeia</taxon>
    </lineage>
</organism>
<dbReference type="InterPro" id="IPR009077">
    <property type="entry name" value="Proteasome_activ_PA28"/>
</dbReference>
<evidence type="ECO:0000256" key="2">
    <source>
        <dbReference type="ARBA" id="ARBA00022942"/>
    </source>
</evidence>
<dbReference type="FunFam" id="1.20.120.180:FF:000001">
    <property type="entry name" value="Proteasome activator complex subunit 3"/>
    <property type="match status" value="1"/>
</dbReference>
<comment type="caution">
    <text evidence="4">The sequence shown here is derived from an EMBL/GenBank/DDBJ whole genome shotgun (WGS) entry which is preliminary data.</text>
</comment>
<keyword evidence="2" id="KW-0647">Proteasome</keyword>
<name>A0AAD9PAF5_RIDPI</name>
<evidence type="ECO:0000313" key="5">
    <source>
        <dbReference type="Proteomes" id="UP001209878"/>
    </source>
</evidence>
<dbReference type="PANTHER" id="PTHR10660:SF2">
    <property type="entry name" value="LD45860P"/>
    <property type="match status" value="1"/>
</dbReference>
<evidence type="ECO:0000256" key="1">
    <source>
        <dbReference type="ARBA" id="ARBA00005883"/>
    </source>
</evidence>
<dbReference type="Proteomes" id="UP001209878">
    <property type="component" value="Unassembled WGS sequence"/>
</dbReference>
<dbReference type="PANTHER" id="PTHR10660">
    <property type="entry name" value="PROTEASOME REGULATOR PA28"/>
    <property type="match status" value="1"/>
</dbReference>
<proteinExistence type="inferred from homology"/>
<feature type="domain" description="Proteasome activator PA28 C-terminal" evidence="3">
    <location>
        <begin position="90"/>
        <end position="232"/>
    </location>
</feature>
<dbReference type="GO" id="GO:0005654">
    <property type="term" value="C:nucleoplasm"/>
    <property type="evidence" value="ECO:0007669"/>
    <property type="project" value="TreeGrafter"/>
</dbReference>
<dbReference type="GO" id="GO:2000045">
    <property type="term" value="P:regulation of G1/S transition of mitotic cell cycle"/>
    <property type="evidence" value="ECO:0007669"/>
    <property type="project" value="TreeGrafter"/>
</dbReference>
<dbReference type="Pfam" id="PF02252">
    <property type="entry name" value="PA28_C"/>
    <property type="match status" value="1"/>
</dbReference>